<proteinExistence type="predicted"/>
<keyword evidence="4" id="KW-1185">Reference proteome</keyword>
<feature type="domain" description="Novel STAND NTPase 3" evidence="2">
    <location>
        <begin position="175"/>
        <end position="333"/>
    </location>
</feature>
<dbReference type="InterPro" id="IPR007560">
    <property type="entry name" value="Restrct_endonuc_IV_Mrr"/>
</dbReference>
<dbReference type="Pfam" id="PF04471">
    <property type="entry name" value="Mrr_cat"/>
    <property type="match status" value="1"/>
</dbReference>
<dbReference type="RefSeq" id="WP_069809443.1">
    <property type="nucleotide sequence ID" value="NZ_CP017305.1"/>
</dbReference>
<dbReference type="GO" id="GO:0003677">
    <property type="term" value="F:DNA binding"/>
    <property type="evidence" value="ECO:0007669"/>
    <property type="project" value="InterPro"/>
</dbReference>
<dbReference type="InterPro" id="IPR049050">
    <property type="entry name" value="nSTAND3"/>
</dbReference>
<gene>
    <name evidence="3" type="ORF">BIU88_05575</name>
</gene>
<dbReference type="OrthoDB" id="9806903at2"/>
<evidence type="ECO:0000259" key="1">
    <source>
        <dbReference type="Pfam" id="PF04471"/>
    </source>
</evidence>
<dbReference type="AlphaFoldDB" id="A0A1D8D5C3"/>
<dbReference type="STRING" id="274537.BIU88_05575"/>
<protein>
    <recommendedName>
        <fullName evidence="5">Restriction endonuclease type IV Mrr domain-containing protein</fullName>
    </recommendedName>
</protein>
<evidence type="ECO:0000313" key="3">
    <source>
        <dbReference type="EMBL" id="AOS83664.1"/>
    </source>
</evidence>
<dbReference type="Pfam" id="PF20720">
    <property type="entry name" value="nSTAND3"/>
    <property type="match status" value="1"/>
</dbReference>
<evidence type="ECO:0000313" key="4">
    <source>
        <dbReference type="Proteomes" id="UP000095185"/>
    </source>
</evidence>
<feature type="domain" description="Restriction endonuclease type IV Mrr" evidence="1">
    <location>
        <begin position="7"/>
        <end position="63"/>
    </location>
</feature>
<sequence>MPNYDFKTLSPVDFEILSHDLIQEELSLTLQSFTSGRDGGVDFRYSLDDSGDIVIQCKHYTDSGYDSLLNTLEKKELPKIRKLSPKRYLLTTSVPLTPYRKDKIFHLLDPYIISTNDIYGKDDLNNLLGKFSFIERKTIKLWLFSLPLLEDLLHARIHNISKAELQRIREKAKLYVQNDSFKQAAEILETHNFCVIAGLPGIGKTILAEMLALDYNRAGYEIIKVTHDIAEAWDLNSTETKRLFYYDDFLGQSSVTEKLRKNEDQCILDFVHAVRDTPHTKLIMTTREHILQQAYQEYEKLNRDRFSDQKCVVDLTKYTRMNRARILYNHIYFSDLKPEYRAALLSNRTYLTIVDHRNYSPRIIKLLTENARLRDVPISDYSAFFKKSLDNPLLVWEHAFERSLSQAARNLLMVLATMPHECFMDDLKSAYHAYNLLYAKWYAATISPQDFQTALKELDGEFLKYDPEELGVIVSFTNPSAADYVRQHIEMNIDELNILLESIHYYEQLSIIWSWTATRKKVIQLINKNLNLYSEIMRRVTTEQPCRIITYIIGENKRKDYWAHSLEERMALVTKISISTKVALNSIVQGGIQFVESRIESGKFDRRGLADLIVALHKVYDPLSRIWIDKKMPSFIESLIVQPRWVDELRPICNLVEEEPEMFTKTMVERVALSLKRVAQSTLDDSYQLNAESLREDAEALESMAKIVSVNVQDIIFNLRLLADEKDEEASERDESLEYSYSSSRDAECASNEDIDSLFSTLTMST</sequence>
<name>A0A1D8D5C3_CHLLM</name>
<accession>A0A1D8D5C3</accession>
<dbReference type="GO" id="GO:0009307">
    <property type="term" value="P:DNA restriction-modification system"/>
    <property type="evidence" value="ECO:0007669"/>
    <property type="project" value="InterPro"/>
</dbReference>
<dbReference type="InterPro" id="IPR027417">
    <property type="entry name" value="P-loop_NTPase"/>
</dbReference>
<organism evidence="3 4">
    <name type="scientific">Chlorobaculum limnaeum</name>
    <dbReference type="NCBI Taxonomy" id="274537"/>
    <lineage>
        <taxon>Bacteria</taxon>
        <taxon>Pseudomonadati</taxon>
        <taxon>Chlorobiota</taxon>
        <taxon>Chlorobiia</taxon>
        <taxon>Chlorobiales</taxon>
        <taxon>Chlorobiaceae</taxon>
        <taxon>Chlorobaculum</taxon>
    </lineage>
</organism>
<dbReference type="EMBL" id="CP017305">
    <property type="protein sequence ID" value="AOS83664.1"/>
    <property type="molecule type" value="Genomic_DNA"/>
</dbReference>
<evidence type="ECO:0000259" key="2">
    <source>
        <dbReference type="Pfam" id="PF20720"/>
    </source>
</evidence>
<dbReference type="GO" id="GO:0004519">
    <property type="term" value="F:endonuclease activity"/>
    <property type="evidence" value="ECO:0007669"/>
    <property type="project" value="InterPro"/>
</dbReference>
<reference evidence="3" key="1">
    <citation type="submission" date="2016-09" db="EMBL/GenBank/DDBJ databases">
        <title>Genome sequence of Chlorobaculum limnaeum.</title>
        <authorList>
            <person name="Liu Z."/>
            <person name="Tank M."/>
            <person name="Bryant D.A."/>
        </authorList>
    </citation>
    <scope>NUCLEOTIDE SEQUENCE [LARGE SCALE GENOMIC DNA]</scope>
    <source>
        <strain evidence="3">DSM 1677</strain>
    </source>
</reference>
<dbReference type="SUPFAM" id="SSF52540">
    <property type="entry name" value="P-loop containing nucleoside triphosphate hydrolases"/>
    <property type="match status" value="1"/>
</dbReference>
<dbReference type="KEGG" id="clz:BIU88_05575"/>
<evidence type="ECO:0008006" key="5">
    <source>
        <dbReference type="Google" id="ProtNLM"/>
    </source>
</evidence>
<dbReference type="Proteomes" id="UP000095185">
    <property type="component" value="Chromosome"/>
</dbReference>